<dbReference type="SUPFAM" id="SSF56801">
    <property type="entry name" value="Acetyl-CoA synthetase-like"/>
    <property type="match status" value="1"/>
</dbReference>
<evidence type="ECO:0000256" key="5">
    <source>
        <dbReference type="SAM" id="MobiDB-lite"/>
    </source>
</evidence>
<dbReference type="GO" id="GO:0071766">
    <property type="term" value="P:Actinobacterium-type cell wall biogenesis"/>
    <property type="evidence" value="ECO:0007669"/>
    <property type="project" value="UniProtKB-ARBA"/>
</dbReference>
<comment type="similarity">
    <text evidence="1">Belongs to the ATP-dependent AMP-binding enzyme family.</text>
</comment>
<dbReference type="GO" id="GO:0005886">
    <property type="term" value="C:plasma membrane"/>
    <property type="evidence" value="ECO:0007669"/>
    <property type="project" value="TreeGrafter"/>
</dbReference>
<sequence>MDLSMLMGQFIDAEGNFAFPDDMSVPNLSEMMWQINTMKGELDLQQVTFHDYSNSRDGELVTYTRAEVNRRIKAVAARLQQVGEPGDRVALLMGNSPEYLFGFLAAQYAAQVAVPLYDPTEPGHGDHLVAVLEAAQPKVVLTNKRSAAAVRSIFADKPAAERPRVLTVDALPDSLADNYVSPAEDAKYAPQLEKDAVLLFTSGSSRTPEGVRIAGRSILSNVFQVLSAAHLQLPLRLVTWLPLHHNMGIVLGAFVTALGLPFDLMTPRDFIQHPKRWIDQLNKRGDDDVNVYTVVPNFALELANRFAVPEDGGALDLSNVDGLIVGSEPVTEKATREFRANFEKFGLPSNAIRPGYGLTEATLLVALPQGAERPRVTWVDRDSLNDGRPERVEPDTPDAVPLMSNGSAAKPQNLIVVDPETRTELPDGVVGEMWVHGDNIPLGYLTDLEQSAQVFGNELAARRDVDSRAEGVADDAKWMATGDLGVFLDDEIHITGRIKDLIVIAGRNHYPQDIEVTVTQASDHVRPAVVAAFSVEGDDVEKLVIVAERDFRREESGDAEAIDAIRAAVTKAHGIQPDDVRIVGIDELPRSSAGKIARRVARAAYLAGGFD</sequence>
<dbReference type="Proteomes" id="UP000029548">
    <property type="component" value="Unassembled WGS sequence"/>
</dbReference>
<feature type="domain" description="AMP-dependent synthetase/ligase" evidence="6">
    <location>
        <begin position="58"/>
        <end position="445"/>
    </location>
</feature>
<evidence type="ECO:0000313" key="9">
    <source>
        <dbReference type="Proteomes" id="UP000029548"/>
    </source>
</evidence>
<dbReference type="Gene3D" id="3.30.300.30">
    <property type="match status" value="1"/>
</dbReference>
<dbReference type="InterPro" id="IPR000873">
    <property type="entry name" value="AMP-dep_synth/lig_dom"/>
</dbReference>
<dbReference type="PANTHER" id="PTHR22754:SF32">
    <property type="entry name" value="DISCO-INTERACTING PROTEIN 2"/>
    <property type="match status" value="1"/>
</dbReference>
<evidence type="ECO:0000256" key="4">
    <source>
        <dbReference type="ARBA" id="ARBA00023098"/>
    </source>
</evidence>
<evidence type="ECO:0000259" key="7">
    <source>
        <dbReference type="Pfam" id="PF23024"/>
    </source>
</evidence>
<feature type="region of interest" description="Disordered" evidence="5">
    <location>
        <begin position="381"/>
        <end position="405"/>
    </location>
</feature>
<dbReference type="Gene3D" id="3.40.50.12780">
    <property type="entry name" value="N-terminal domain of ligase-like"/>
    <property type="match status" value="1"/>
</dbReference>
<dbReference type="FunFam" id="3.40.50.12780:FF:000013">
    <property type="entry name" value="Long-chain-fatty-acid--AMP ligase FadD32"/>
    <property type="match status" value="1"/>
</dbReference>
<dbReference type="InterPro" id="IPR040097">
    <property type="entry name" value="FAAL/FAAC"/>
</dbReference>
<reference evidence="8 9" key="1">
    <citation type="submission" date="2014-07" db="EMBL/GenBank/DDBJ databases">
        <authorList>
            <person name="McCorrison J."/>
            <person name="Sanka R."/>
            <person name="Torralba M."/>
            <person name="Gillis M."/>
            <person name="Haft D.H."/>
            <person name="Methe B."/>
            <person name="Sutton G."/>
            <person name="Nelson K.E."/>
        </authorList>
    </citation>
    <scope>NUCLEOTIDE SEQUENCE [LARGE SCALE GENOMIC DNA]</scope>
    <source>
        <strain evidence="8 9">DNF00450</strain>
    </source>
</reference>
<evidence type="ECO:0000256" key="1">
    <source>
        <dbReference type="ARBA" id="ARBA00006432"/>
    </source>
</evidence>
<keyword evidence="2" id="KW-0436">Ligase</keyword>
<dbReference type="CDD" id="cd05931">
    <property type="entry name" value="FAAL"/>
    <property type="match status" value="1"/>
</dbReference>
<accession>A0A095ZIJ5</accession>
<proteinExistence type="inferred from homology"/>
<dbReference type="RefSeq" id="WP_035120125.1">
    <property type="nucleotide sequence ID" value="NZ_JRNE01000021.1"/>
</dbReference>
<evidence type="ECO:0000313" key="8">
    <source>
        <dbReference type="EMBL" id="KGF18452.1"/>
    </source>
</evidence>
<name>A0A095ZIJ5_9CORY</name>
<dbReference type="EMBL" id="JRNE01000021">
    <property type="protein sequence ID" value="KGF18452.1"/>
    <property type="molecule type" value="Genomic_DNA"/>
</dbReference>
<dbReference type="AlphaFoldDB" id="A0A095ZIJ5"/>
<dbReference type="PANTHER" id="PTHR22754">
    <property type="entry name" value="DISCO-INTERACTING PROTEIN 2 DIP2 -RELATED"/>
    <property type="match status" value="1"/>
</dbReference>
<feature type="compositionally biased region" description="Basic and acidic residues" evidence="5">
    <location>
        <begin position="381"/>
        <end position="394"/>
    </location>
</feature>
<feature type="domain" description="AMP-binding enzyme C-terminal" evidence="7">
    <location>
        <begin position="500"/>
        <end position="608"/>
    </location>
</feature>
<dbReference type="eggNOG" id="COG0318">
    <property type="taxonomic scope" value="Bacteria"/>
</dbReference>
<dbReference type="NCBIfam" id="NF040633">
    <property type="entry name" value="FadD32_Coryne"/>
    <property type="match status" value="1"/>
</dbReference>
<dbReference type="InterPro" id="IPR042099">
    <property type="entry name" value="ANL_N_sf"/>
</dbReference>
<comment type="caution">
    <text evidence="8">The sequence shown here is derived from an EMBL/GenBank/DDBJ whole genome shotgun (WGS) entry which is preliminary data.</text>
</comment>
<keyword evidence="4" id="KW-0443">Lipid metabolism</keyword>
<dbReference type="InterPro" id="IPR025110">
    <property type="entry name" value="AMP-bd_C"/>
</dbReference>
<evidence type="ECO:0000259" key="6">
    <source>
        <dbReference type="Pfam" id="PF00501"/>
    </source>
</evidence>
<evidence type="ECO:0000256" key="2">
    <source>
        <dbReference type="ARBA" id="ARBA00022598"/>
    </source>
</evidence>
<dbReference type="Pfam" id="PF23024">
    <property type="entry name" value="AMP-dom_DIP2-like"/>
    <property type="match status" value="1"/>
</dbReference>
<dbReference type="InterPro" id="IPR045851">
    <property type="entry name" value="AMP-bd_C_sf"/>
</dbReference>
<dbReference type="GO" id="GO:0006633">
    <property type="term" value="P:fatty acid biosynthetic process"/>
    <property type="evidence" value="ECO:0007669"/>
    <property type="project" value="TreeGrafter"/>
</dbReference>
<protein>
    <submittedName>
        <fullName evidence="8">Acyl-CoA synthase</fullName>
    </submittedName>
</protein>
<dbReference type="GO" id="GO:0070566">
    <property type="term" value="F:adenylyltransferase activity"/>
    <property type="evidence" value="ECO:0007669"/>
    <property type="project" value="TreeGrafter"/>
</dbReference>
<dbReference type="Pfam" id="PF00501">
    <property type="entry name" value="AMP-binding"/>
    <property type="match status" value="1"/>
</dbReference>
<dbReference type="GO" id="GO:0016874">
    <property type="term" value="F:ligase activity"/>
    <property type="evidence" value="ECO:0007669"/>
    <property type="project" value="UniProtKB-KW"/>
</dbReference>
<keyword evidence="3" id="KW-0276">Fatty acid metabolism</keyword>
<gene>
    <name evidence="8" type="ORF">HMPREF1650_01665</name>
</gene>
<organism evidence="8 9">
    <name type="scientific">Corynebacterium freneyi DNF00450</name>
    <dbReference type="NCBI Taxonomy" id="1287475"/>
    <lineage>
        <taxon>Bacteria</taxon>
        <taxon>Bacillati</taxon>
        <taxon>Actinomycetota</taxon>
        <taxon>Actinomycetes</taxon>
        <taxon>Mycobacteriales</taxon>
        <taxon>Corynebacteriaceae</taxon>
        <taxon>Corynebacterium</taxon>
    </lineage>
</organism>
<evidence type="ECO:0000256" key="3">
    <source>
        <dbReference type="ARBA" id="ARBA00022832"/>
    </source>
</evidence>